<feature type="region of interest" description="Disordered" evidence="2">
    <location>
        <begin position="223"/>
        <end position="245"/>
    </location>
</feature>
<keyword evidence="6" id="KW-1185">Reference proteome</keyword>
<keyword evidence="3" id="KW-0812">Transmembrane</keyword>
<evidence type="ECO:0000313" key="6">
    <source>
        <dbReference type="Proteomes" id="UP000597762"/>
    </source>
</evidence>
<dbReference type="InterPro" id="IPR014799">
    <property type="entry name" value="ASD2_dom"/>
</dbReference>
<keyword evidence="3" id="KW-1133">Transmembrane helix</keyword>
<reference evidence="5" key="1">
    <citation type="submission" date="2021-01" db="EMBL/GenBank/DDBJ databases">
        <authorList>
            <person name="Li R."/>
            <person name="Bekaert M."/>
        </authorList>
    </citation>
    <scope>NUCLEOTIDE SEQUENCE</scope>
    <source>
        <strain evidence="5">Farmed</strain>
    </source>
</reference>
<proteinExistence type="predicted"/>
<feature type="transmembrane region" description="Helical" evidence="3">
    <location>
        <begin position="563"/>
        <end position="581"/>
    </location>
</feature>
<evidence type="ECO:0000313" key="5">
    <source>
        <dbReference type="EMBL" id="CAE1274887.1"/>
    </source>
</evidence>
<evidence type="ECO:0000256" key="3">
    <source>
        <dbReference type="SAM" id="Phobius"/>
    </source>
</evidence>
<name>A0A812CP14_ACAPH</name>
<evidence type="ECO:0000256" key="2">
    <source>
        <dbReference type="SAM" id="MobiDB-lite"/>
    </source>
</evidence>
<dbReference type="AlphaFoldDB" id="A0A812CP14"/>
<gene>
    <name evidence="5" type="ORF">SPHA_39141</name>
</gene>
<feature type="region of interest" description="Disordered" evidence="2">
    <location>
        <begin position="362"/>
        <end position="389"/>
    </location>
</feature>
<protein>
    <recommendedName>
        <fullName evidence="4">ASD2 domain-containing protein</fullName>
    </recommendedName>
</protein>
<keyword evidence="3" id="KW-0472">Membrane</keyword>
<evidence type="ECO:0000259" key="4">
    <source>
        <dbReference type="Pfam" id="PF08687"/>
    </source>
</evidence>
<evidence type="ECO:0000256" key="1">
    <source>
        <dbReference type="SAM" id="Coils"/>
    </source>
</evidence>
<dbReference type="Proteomes" id="UP000597762">
    <property type="component" value="Unassembled WGS sequence"/>
</dbReference>
<keyword evidence="1" id="KW-0175">Coiled coil</keyword>
<feature type="domain" description="ASD2" evidence="4">
    <location>
        <begin position="389"/>
        <end position="561"/>
    </location>
</feature>
<dbReference type="Pfam" id="PF08687">
    <property type="entry name" value="ASD2"/>
    <property type="match status" value="1"/>
</dbReference>
<feature type="coiled-coil region" evidence="1">
    <location>
        <begin position="464"/>
        <end position="501"/>
    </location>
</feature>
<sequence>MKTGIKKICTELQNNEMKLKYYSVNKDEFSKNSANYSAPSPPERDLTLPHPPISSEALAWKKEKTLSPLSCEKHNVAHLWKEENDSDRFIQHGRSESLPIDSTHESPSLHLRSYYSCTDVYKGKPSERPSIYGVSDYMDMSGRHQKEWSQICSKMTDKASSNVVSVNTKKMRTSSCTSYRIHANFEPEEDPPPQLPPRAYRNMPDTSGNLNWIKEIVQATSLTDLSKGRPSQSVPNQNVTSPSQSELFIPSPILQTNSIHKMPSPESCSQKMQFHYRSSSEQCLTSIGSADQMKIPLYVSLVNIPTEEGLPLAVDKQRNLVSVKQRIHFFEYDSNGQLVGNRIPPPVPAKPTSLVLRKKVPKEEGFSPTQPSPEIDPSAGKPFNLLTEKPSEASKDITETADEKLEVRCNRTEHFQCNIKENVDTAADKISLLLPEAEEVRNNLEYFQQSATLQDEHIDKEVLIRKKNALRDSLRRKLDVLREAKLNVEAEIQEIDIMKKNICSQFENVCPNVNERRKLTDFFKDREMCQVLLSKLKVRITRLKNEMEETSPSHDLNDKLSKLEIHFSLVLFFFLVQAGLFMECFPPLAACLKYIISVISLFFFFHSLNHLRIASWHETHGKVLYL</sequence>
<dbReference type="Gene3D" id="6.10.250.3120">
    <property type="match status" value="1"/>
</dbReference>
<organism evidence="5 6">
    <name type="scientific">Acanthosepion pharaonis</name>
    <name type="common">Pharaoh cuttlefish</name>
    <name type="synonym">Sepia pharaonis</name>
    <dbReference type="NCBI Taxonomy" id="158019"/>
    <lineage>
        <taxon>Eukaryota</taxon>
        <taxon>Metazoa</taxon>
        <taxon>Spiralia</taxon>
        <taxon>Lophotrochozoa</taxon>
        <taxon>Mollusca</taxon>
        <taxon>Cephalopoda</taxon>
        <taxon>Coleoidea</taxon>
        <taxon>Decapodiformes</taxon>
        <taxon>Sepiida</taxon>
        <taxon>Sepiina</taxon>
        <taxon>Sepiidae</taxon>
        <taxon>Acanthosepion</taxon>
    </lineage>
</organism>
<comment type="caution">
    <text evidence="5">The sequence shown here is derived from an EMBL/GenBank/DDBJ whole genome shotgun (WGS) entry which is preliminary data.</text>
</comment>
<feature type="transmembrane region" description="Helical" evidence="3">
    <location>
        <begin position="587"/>
        <end position="605"/>
    </location>
</feature>
<accession>A0A812CP14</accession>
<dbReference type="EMBL" id="CAHIKZ030001803">
    <property type="protein sequence ID" value="CAE1274887.1"/>
    <property type="molecule type" value="Genomic_DNA"/>
</dbReference>